<gene>
    <name evidence="2" type="ORF">V6N12_019979</name>
</gene>
<reference evidence="2 3" key="1">
    <citation type="journal article" date="2024" name="G3 (Bethesda)">
        <title>Genome assembly of Hibiscus sabdariffa L. provides insights into metabolisms of medicinal natural products.</title>
        <authorList>
            <person name="Kim T."/>
        </authorList>
    </citation>
    <scope>NUCLEOTIDE SEQUENCE [LARGE SCALE GENOMIC DNA]</scope>
    <source>
        <strain evidence="2">TK-2024</strain>
        <tissue evidence="2">Old leaves</tissue>
    </source>
</reference>
<name>A0ABR2BH60_9ROSI</name>
<evidence type="ECO:0000313" key="3">
    <source>
        <dbReference type="Proteomes" id="UP001472677"/>
    </source>
</evidence>
<feature type="region of interest" description="Disordered" evidence="1">
    <location>
        <begin position="48"/>
        <end position="73"/>
    </location>
</feature>
<dbReference type="Proteomes" id="UP001472677">
    <property type="component" value="Unassembled WGS sequence"/>
</dbReference>
<feature type="compositionally biased region" description="Basic and acidic residues" evidence="1">
    <location>
        <begin position="57"/>
        <end position="66"/>
    </location>
</feature>
<organism evidence="2 3">
    <name type="scientific">Hibiscus sabdariffa</name>
    <name type="common">roselle</name>
    <dbReference type="NCBI Taxonomy" id="183260"/>
    <lineage>
        <taxon>Eukaryota</taxon>
        <taxon>Viridiplantae</taxon>
        <taxon>Streptophyta</taxon>
        <taxon>Embryophyta</taxon>
        <taxon>Tracheophyta</taxon>
        <taxon>Spermatophyta</taxon>
        <taxon>Magnoliopsida</taxon>
        <taxon>eudicotyledons</taxon>
        <taxon>Gunneridae</taxon>
        <taxon>Pentapetalae</taxon>
        <taxon>rosids</taxon>
        <taxon>malvids</taxon>
        <taxon>Malvales</taxon>
        <taxon>Malvaceae</taxon>
        <taxon>Malvoideae</taxon>
        <taxon>Hibiscus</taxon>
    </lineage>
</organism>
<evidence type="ECO:0000256" key="1">
    <source>
        <dbReference type="SAM" id="MobiDB-lite"/>
    </source>
</evidence>
<protein>
    <submittedName>
        <fullName evidence="2">Uncharacterized protein</fullName>
    </submittedName>
</protein>
<evidence type="ECO:0000313" key="2">
    <source>
        <dbReference type="EMBL" id="KAK8506288.1"/>
    </source>
</evidence>
<comment type="caution">
    <text evidence="2">The sequence shown here is derived from an EMBL/GenBank/DDBJ whole genome shotgun (WGS) entry which is preliminary data.</text>
</comment>
<dbReference type="EMBL" id="JBBPBM010000119">
    <property type="protein sequence ID" value="KAK8506288.1"/>
    <property type="molecule type" value="Genomic_DNA"/>
</dbReference>
<keyword evidence="3" id="KW-1185">Reference proteome</keyword>
<proteinExistence type="predicted"/>
<sequence length="118" mass="13908">MENELQARGQDQTISNELRILRTKLRKEYTNEESSRLQKYRARWISDGDRITSQQRQEQESPKRENNASTPLLKSIYDLDCPTHSDRVTHDPDHLPHAEDLAVVLHRLEFSVSLRWPS</sequence>
<accession>A0ABR2BH60</accession>